<protein>
    <submittedName>
        <fullName evidence="2">Uncharacterized protein DUF3786</fullName>
    </submittedName>
</protein>
<gene>
    <name evidence="2" type="ORF">DES36_1309</name>
</gene>
<reference evidence="2 3" key="1">
    <citation type="submission" date="2018-06" db="EMBL/GenBank/DDBJ databases">
        <title>Genomic Encyclopedia of Type Strains, Phase IV (KMG-IV): sequencing the most valuable type-strain genomes for metagenomic binning, comparative biology and taxonomic classification.</title>
        <authorList>
            <person name="Goeker M."/>
        </authorList>
    </citation>
    <scope>NUCLEOTIDE SEQUENCE [LARGE SCALE GENOMIC DNA]</scope>
    <source>
        <strain evidence="2 3">DSM 22112</strain>
    </source>
</reference>
<evidence type="ECO:0000313" key="3">
    <source>
        <dbReference type="Proteomes" id="UP000253490"/>
    </source>
</evidence>
<keyword evidence="3" id="KW-1185">Reference proteome</keyword>
<feature type="domain" description="DUF3786" evidence="1">
    <location>
        <begin position="25"/>
        <end position="204"/>
    </location>
</feature>
<name>A0A366HWN6_9FIRM</name>
<dbReference type="RefSeq" id="WP_113921877.1">
    <property type="nucleotide sequence ID" value="NZ_QNRX01000030.1"/>
</dbReference>
<dbReference type="Pfam" id="PF12654">
    <property type="entry name" value="DUF3786"/>
    <property type="match status" value="1"/>
</dbReference>
<dbReference type="OrthoDB" id="2046697at2"/>
<accession>A0A366HWN6</accession>
<dbReference type="InterPro" id="IPR024264">
    <property type="entry name" value="DUF3786"/>
</dbReference>
<evidence type="ECO:0000259" key="1">
    <source>
        <dbReference type="Pfam" id="PF12654"/>
    </source>
</evidence>
<organism evidence="2 3">
    <name type="scientific">Alkalibaculum bacchi</name>
    <dbReference type="NCBI Taxonomy" id="645887"/>
    <lineage>
        <taxon>Bacteria</taxon>
        <taxon>Bacillati</taxon>
        <taxon>Bacillota</taxon>
        <taxon>Clostridia</taxon>
        <taxon>Eubacteriales</taxon>
        <taxon>Eubacteriaceae</taxon>
        <taxon>Alkalibaculum</taxon>
    </lineage>
</organism>
<dbReference type="Proteomes" id="UP000253490">
    <property type="component" value="Unassembled WGS sequence"/>
</dbReference>
<dbReference type="EMBL" id="QNRX01000030">
    <property type="protein sequence ID" value="RBP57396.1"/>
    <property type="molecule type" value="Genomic_DNA"/>
</dbReference>
<sequence>MSLGKSNYDIQAEKAQLEFPKWNHEAIAHKFDLIYDKKYLYINFIGQKYRINRETGITEKSDDGILYYSKAGFNEIMSFLDLFSYSKPQLELSGEWINMQSLGARLGATGPSGRAVASDAFSPFSEYFSGKCSKLAKTCVQLGGKEVAHADVSYVINVFDFLPVMIQFWDCDDEFAADTRIFWDTNILDYMHFETIFYVANHLLHRIKSIMGE</sequence>
<proteinExistence type="predicted"/>
<dbReference type="AlphaFoldDB" id="A0A366HWN6"/>
<evidence type="ECO:0000313" key="2">
    <source>
        <dbReference type="EMBL" id="RBP57396.1"/>
    </source>
</evidence>
<comment type="caution">
    <text evidence="2">The sequence shown here is derived from an EMBL/GenBank/DDBJ whole genome shotgun (WGS) entry which is preliminary data.</text>
</comment>